<dbReference type="PROSITE" id="PS51294">
    <property type="entry name" value="HTH_MYB"/>
    <property type="match status" value="1"/>
</dbReference>
<dbReference type="InterPro" id="IPR001005">
    <property type="entry name" value="SANT/Myb"/>
</dbReference>
<keyword evidence="3" id="KW-0539">Nucleus</keyword>
<accession>A0A8H3J0B0</accession>
<dbReference type="PROSITE" id="PS50090">
    <property type="entry name" value="MYB_LIKE"/>
    <property type="match status" value="1"/>
</dbReference>
<evidence type="ECO:0000256" key="2">
    <source>
        <dbReference type="ARBA" id="ARBA00023125"/>
    </source>
</evidence>
<dbReference type="SMART" id="SM00717">
    <property type="entry name" value="SANT"/>
    <property type="match status" value="2"/>
</dbReference>
<keyword evidence="2" id="KW-0238">DNA-binding</keyword>
<feature type="region of interest" description="Disordered" evidence="4">
    <location>
        <begin position="433"/>
        <end position="499"/>
    </location>
</feature>
<keyword evidence="8" id="KW-1185">Reference proteome</keyword>
<dbReference type="InterPro" id="IPR051651">
    <property type="entry name" value="DMTF1_DNA-bind_reg"/>
</dbReference>
<dbReference type="AlphaFoldDB" id="A0A8H3J0B0"/>
<feature type="compositionally biased region" description="Polar residues" evidence="4">
    <location>
        <begin position="937"/>
        <end position="973"/>
    </location>
</feature>
<gene>
    <name evidence="7" type="primary">REB1</name>
    <name evidence="7" type="ORF">HETSPECPRED_000666</name>
</gene>
<feature type="region of interest" description="Disordered" evidence="4">
    <location>
        <begin position="196"/>
        <end position="235"/>
    </location>
</feature>
<feature type="region of interest" description="Disordered" evidence="4">
    <location>
        <begin position="835"/>
        <end position="881"/>
    </location>
</feature>
<feature type="compositionally biased region" description="Basic residues" evidence="4">
    <location>
        <begin position="372"/>
        <end position="381"/>
    </location>
</feature>
<feature type="compositionally biased region" description="Basic and acidic residues" evidence="4">
    <location>
        <begin position="84"/>
        <end position="97"/>
    </location>
</feature>
<dbReference type="GO" id="GO:0000976">
    <property type="term" value="F:transcription cis-regulatory region binding"/>
    <property type="evidence" value="ECO:0007669"/>
    <property type="project" value="TreeGrafter"/>
</dbReference>
<dbReference type="InterPro" id="IPR009057">
    <property type="entry name" value="Homeodomain-like_sf"/>
</dbReference>
<sequence>MMGQNSSQLVAVEEQAVLPDSRPHGKKHKTKRSKRKSAGDTVFDIDEEDSARALMQMRKEDLDNVGGHSGDYGLALGQSMGENSPDRSPDTFEYADKPKKRKVRNNSEEMGRKRRKSRGSFVPQEPENLYSYAENENAELPVAGEVGESNQWLEDWISWDGNANSICTEVINVPASAPEPIPSDDEDITSFLRDFQEQEEDTSARPLDTQDQLEEEHDDVSASTIPSTSTMSHAKSKKELAEVSDLMRLSSVSSVLNEVGDQRLDQPCAFPRSSEDKQADFRLQQPHMDLNAEGNNNLLDGTGQHTLASDSNIDFEAFDDYCAAYGLGSANVFNDPSGQSPPVKPELMADCMEPIRAEQDTVADSEDGMSPPRRKHKRRFSRSTTQKATHAEDPLVSSSLSNDCLYLLNDEQSDQVLPGLEDTQYSSKEYHNLVTQPGSREPSAYSDGFGELINAPLDAKEGGNSRSRSSRPGKEPQMTSPGGKEEEEQARSEGKFTGAEISKLENFRDNYCAERDITTWQFNDMVHSTVRETPKAKEMWQQVYEIIPYRKKVTIQRFCRRRFHNFEARGSWTEEDDKALARAVEEKGKSWKIVAQIMERHPEDVRDRWRNYHVNAENRNKEQWTDVEITNLAMAVHDCMQMMKDARRSAKLQKYEGRDVPESETDSDEEAADAKLINWQVVSDRMQGARSRLQCSFKWGKLKNAAQVQALRRVKAAQEGLEAVDQEQRPAKTITWRQKRAQQRVMEMRPGDIYDFLHAISSCQAAQEGNIPWKSLGDDDFRNRWTTMDRKAAWAMFRGSVLGAEGCYYQDIVNHLLNNLLANAGARLEERWDPEVHGYGQAPPPNATVRTASEKEKKRQEKLVKAKEKRKAKAAKRGPNEYVYRSKVKSSLLVAATDDEGTSDRGNERDPASITRSSNESRRASDVSGVPAAERLTASQETANTTVDESSEENSVSQRFSNELASQLQQSLA</sequence>
<dbReference type="SUPFAM" id="SSF46689">
    <property type="entry name" value="Homeodomain-like"/>
    <property type="match status" value="1"/>
</dbReference>
<dbReference type="GO" id="GO:0005634">
    <property type="term" value="C:nucleus"/>
    <property type="evidence" value="ECO:0007669"/>
    <property type="project" value="UniProtKB-SubCell"/>
</dbReference>
<dbReference type="Pfam" id="PF13921">
    <property type="entry name" value="Myb_DNA-bind_6"/>
    <property type="match status" value="1"/>
</dbReference>
<protein>
    <submittedName>
        <fullName evidence="7">RNA polymerase I enhancer binding protein</fullName>
    </submittedName>
</protein>
<dbReference type="GO" id="GO:0003700">
    <property type="term" value="F:DNA-binding transcription factor activity"/>
    <property type="evidence" value="ECO:0007669"/>
    <property type="project" value="TreeGrafter"/>
</dbReference>
<dbReference type="CDD" id="cd00167">
    <property type="entry name" value="SANT"/>
    <property type="match status" value="1"/>
</dbReference>
<feature type="compositionally biased region" description="Basic and acidic residues" evidence="4">
    <location>
        <begin position="902"/>
        <end position="911"/>
    </location>
</feature>
<feature type="compositionally biased region" description="Basic residues" evidence="4">
    <location>
        <begin position="867"/>
        <end position="876"/>
    </location>
</feature>
<evidence type="ECO:0000313" key="8">
    <source>
        <dbReference type="Proteomes" id="UP000664521"/>
    </source>
</evidence>
<evidence type="ECO:0000259" key="5">
    <source>
        <dbReference type="PROSITE" id="PS50090"/>
    </source>
</evidence>
<dbReference type="Proteomes" id="UP000664521">
    <property type="component" value="Unassembled WGS sequence"/>
</dbReference>
<evidence type="ECO:0000256" key="3">
    <source>
        <dbReference type="ARBA" id="ARBA00023242"/>
    </source>
</evidence>
<dbReference type="InterPro" id="IPR017930">
    <property type="entry name" value="Myb_dom"/>
</dbReference>
<dbReference type="OrthoDB" id="39591at2759"/>
<organism evidence="7 8">
    <name type="scientific">Heterodermia speciosa</name>
    <dbReference type="NCBI Taxonomy" id="116794"/>
    <lineage>
        <taxon>Eukaryota</taxon>
        <taxon>Fungi</taxon>
        <taxon>Dikarya</taxon>
        <taxon>Ascomycota</taxon>
        <taxon>Pezizomycotina</taxon>
        <taxon>Lecanoromycetes</taxon>
        <taxon>OSLEUM clade</taxon>
        <taxon>Lecanoromycetidae</taxon>
        <taxon>Caliciales</taxon>
        <taxon>Physciaceae</taxon>
        <taxon>Heterodermia</taxon>
    </lineage>
</organism>
<dbReference type="PANTHER" id="PTHR46380">
    <property type="entry name" value="CYCLIN-D-BINDING MYB-LIKE TRANSCRIPTION FACTOR 1"/>
    <property type="match status" value="1"/>
</dbReference>
<comment type="subcellular location">
    <subcellularLocation>
        <location evidence="1">Nucleus</location>
    </subcellularLocation>
</comment>
<evidence type="ECO:0000256" key="4">
    <source>
        <dbReference type="SAM" id="MobiDB-lite"/>
    </source>
</evidence>
<feature type="region of interest" description="Disordered" evidence="4">
    <location>
        <begin position="359"/>
        <end position="395"/>
    </location>
</feature>
<comment type="caution">
    <text evidence="7">The sequence shown here is derived from an EMBL/GenBank/DDBJ whole genome shotgun (WGS) entry which is preliminary data.</text>
</comment>
<dbReference type="PANTHER" id="PTHR46380:SF2">
    <property type="entry name" value="CYCLIN-D-BINDING MYB-LIKE TRANSCRIPTION FACTOR 1"/>
    <property type="match status" value="1"/>
</dbReference>
<evidence type="ECO:0000256" key="1">
    <source>
        <dbReference type="ARBA" id="ARBA00004123"/>
    </source>
</evidence>
<dbReference type="EMBL" id="CAJPDS010000105">
    <property type="protein sequence ID" value="CAF9937809.1"/>
    <property type="molecule type" value="Genomic_DNA"/>
</dbReference>
<evidence type="ECO:0000313" key="7">
    <source>
        <dbReference type="EMBL" id="CAF9937809.1"/>
    </source>
</evidence>
<feature type="region of interest" description="Disordered" evidence="4">
    <location>
        <begin position="895"/>
        <end position="973"/>
    </location>
</feature>
<feature type="compositionally biased region" description="Basic residues" evidence="4">
    <location>
        <begin position="24"/>
        <end position="36"/>
    </location>
</feature>
<feature type="compositionally biased region" description="Polar residues" evidence="4">
    <location>
        <begin position="221"/>
        <end position="233"/>
    </location>
</feature>
<name>A0A8H3J0B0_9LECA</name>
<feature type="domain" description="Myb-like" evidence="5">
    <location>
        <begin position="569"/>
        <end position="613"/>
    </location>
</feature>
<dbReference type="Gene3D" id="1.10.10.60">
    <property type="entry name" value="Homeodomain-like"/>
    <property type="match status" value="1"/>
</dbReference>
<proteinExistence type="predicted"/>
<reference evidence="7" key="1">
    <citation type="submission" date="2021-03" db="EMBL/GenBank/DDBJ databases">
        <authorList>
            <person name="Tagirdzhanova G."/>
        </authorList>
    </citation>
    <scope>NUCLEOTIDE SEQUENCE</scope>
</reference>
<evidence type="ECO:0000259" key="6">
    <source>
        <dbReference type="PROSITE" id="PS51294"/>
    </source>
</evidence>
<feature type="region of interest" description="Disordered" evidence="4">
    <location>
        <begin position="1"/>
        <end position="126"/>
    </location>
</feature>
<feature type="domain" description="HTH myb-type" evidence="6">
    <location>
        <begin position="564"/>
        <end position="617"/>
    </location>
</feature>
<feature type="compositionally biased region" description="Basic and acidic residues" evidence="4">
    <location>
        <begin position="852"/>
        <end position="866"/>
    </location>
</feature>